<evidence type="ECO:0000256" key="3">
    <source>
        <dbReference type="ARBA" id="ARBA00022454"/>
    </source>
</evidence>
<dbReference type="PANTHER" id="PTHR14030:SF19">
    <property type="entry name" value="MITOTIC SPINDLE CHECKPOINT PROTEIN BUBR1"/>
    <property type="match status" value="1"/>
</dbReference>
<keyword evidence="7" id="KW-0137">Centromere</keyword>
<comment type="caution">
    <text evidence="10">The sequence shown here is derived from an EMBL/GenBank/DDBJ whole genome shotgun (WGS) entry which is preliminary data.</text>
</comment>
<keyword evidence="4" id="KW-0995">Kinetochore</keyword>
<dbReference type="AlphaFoldDB" id="A0AAD8VQ15"/>
<proteinExistence type="predicted"/>
<evidence type="ECO:0000256" key="1">
    <source>
        <dbReference type="ARBA" id="ARBA00004123"/>
    </source>
</evidence>
<evidence type="ECO:0000313" key="11">
    <source>
        <dbReference type="Proteomes" id="UP001231189"/>
    </source>
</evidence>
<dbReference type="GO" id="GO:0005634">
    <property type="term" value="C:nucleus"/>
    <property type="evidence" value="ECO:0007669"/>
    <property type="project" value="UniProtKB-SubCell"/>
</dbReference>
<sequence length="462" mass="51293">MAAAAAGELAALDVETLALWGVGAETTPVAECGEWETFKENVRPLKRGRNVALLNSALKAHADPAQRAALLAERRRRIEAIEEYQGEDPLQPWVDCIKWVQESFPAGGEFSGLVVIYEQCVRAFWHDERYKDDLRYLKVWLEYAGNCADAEVIFRFLEANQIGEGHAVFYIRYASLMESKNKLKKADEIFNLGIARKAKPVEKLETTYRAFLRRSTRKKEHEDDTASEDPPVRRFGRDVNRGDTRGQPMENSHLLAKPRALQRINVNAPISVYKENPLPSQGLDRTRSKDRAWNTLGTQADRNKENNMMPARWTSHKIPPKVAARPAVQSARVSSIEVFVDEECAEEPAPPQVPKSPKPSVLKLRLATSKNLKNLLYASSRQAAASKAGEAAAECGMYGWGRCSGCACGCSASPALSSGVPAVPHRESSASFHADQAIADCLEFIKRSYMQPAQDDHRTSAA</sequence>
<protein>
    <recommendedName>
        <fullName evidence="9">BUB1 N-terminal domain-containing protein</fullName>
    </recommendedName>
</protein>
<dbReference type="PANTHER" id="PTHR14030">
    <property type="entry name" value="MITOTIC CHECKPOINT SERINE/THREONINE-PROTEIN KINASE BUB1"/>
    <property type="match status" value="1"/>
</dbReference>
<evidence type="ECO:0000259" key="9">
    <source>
        <dbReference type="PROSITE" id="PS51489"/>
    </source>
</evidence>
<keyword evidence="3" id="KW-0158">Chromosome</keyword>
<evidence type="ECO:0000256" key="5">
    <source>
        <dbReference type="ARBA" id="ARBA00023242"/>
    </source>
</evidence>
<evidence type="ECO:0000313" key="10">
    <source>
        <dbReference type="EMBL" id="KAK1615752.1"/>
    </source>
</evidence>
<dbReference type="PROSITE" id="PS51489">
    <property type="entry name" value="BUB1_N"/>
    <property type="match status" value="1"/>
</dbReference>
<dbReference type="Proteomes" id="UP001231189">
    <property type="component" value="Unassembled WGS sequence"/>
</dbReference>
<dbReference type="Gene3D" id="1.25.40.430">
    <property type="match status" value="1"/>
</dbReference>
<dbReference type="GO" id="GO:0007094">
    <property type="term" value="P:mitotic spindle assembly checkpoint signaling"/>
    <property type="evidence" value="ECO:0007669"/>
    <property type="project" value="InterPro"/>
</dbReference>
<keyword evidence="5" id="KW-0539">Nucleus</keyword>
<dbReference type="GO" id="GO:0000776">
    <property type="term" value="C:kinetochore"/>
    <property type="evidence" value="ECO:0007669"/>
    <property type="project" value="UniProtKB-KW"/>
</dbReference>
<evidence type="ECO:0000256" key="7">
    <source>
        <dbReference type="ARBA" id="ARBA00023328"/>
    </source>
</evidence>
<dbReference type="SMART" id="SM00777">
    <property type="entry name" value="Mad3_BUB1_I"/>
    <property type="match status" value="1"/>
</dbReference>
<accession>A0AAD8VQ15</accession>
<dbReference type="InterPro" id="IPR015661">
    <property type="entry name" value="Bub1/Mad3"/>
</dbReference>
<feature type="compositionally biased region" description="Basic and acidic residues" evidence="8">
    <location>
        <begin position="219"/>
        <end position="244"/>
    </location>
</feature>
<evidence type="ECO:0000256" key="2">
    <source>
        <dbReference type="ARBA" id="ARBA00004629"/>
    </source>
</evidence>
<dbReference type="Pfam" id="PF08311">
    <property type="entry name" value="Mad3_BUB1_I"/>
    <property type="match status" value="1"/>
</dbReference>
<dbReference type="EMBL" id="JAUUTY010000006">
    <property type="protein sequence ID" value="KAK1615752.1"/>
    <property type="molecule type" value="Genomic_DNA"/>
</dbReference>
<dbReference type="InterPro" id="IPR013212">
    <property type="entry name" value="Mad3/Bub1_I"/>
</dbReference>
<dbReference type="GO" id="GO:0051754">
    <property type="term" value="P:meiotic sister chromatid cohesion, centromeric"/>
    <property type="evidence" value="ECO:0007669"/>
    <property type="project" value="TreeGrafter"/>
</dbReference>
<evidence type="ECO:0000256" key="4">
    <source>
        <dbReference type="ARBA" id="ARBA00022838"/>
    </source>
</evidence>
<keyword evidence="6" id="KW-0131">Cell cycle</keyword>
<organism evidence="10 11">
    <name type="scientific">Lolium multiflorum</name>
    <name type="common">Italian ryegrass</name>
    <name type="synonym">Lolium perenne subsp. multiflorum</name>
    <dbReference type="NCBI Taxonomy" id="4521"/>
    <lineage>
        <taxon>Eukaryota</taxon>
        <taxon>Viridiplantae</taxon>
        <taxon>Streptophyta</taxon>
        <taxon>Embryophyta</taxon>
        <taxon>Tracheophyta</taxon>
        <taxon>Spermatophyta</taxon>
        <taxon>Magnoliopsida</taxon>
        <taxon>Liliopsida</taxon>
        <taxon>Poales</taxon>
        <taxon>Poaceae</taxon>
        <taxon>BOP clade</taxon>
        <taxon>Pooideae</taxon>
        <taxon>Poodae</taxon>
        <taxon>Poeae</taxon>
        <taxon>Poeae Chloroplast Group 2 (Poeae type)</taxon>
        <taxon>Loliodinae</taxon>
        <taxon>Loliinae</taxon>
        <taxon>Lolium</taxon>
    </lineage>
</organism>
<reference evidence="10" key="1">
    <citation type="submission" date="2023-07" db="EMBL/GenBank/DDBJ databases">
        <title>A chromosome-level genome assembly of Lolium multiflorum.</title>
        <authorList>
            <person name="Chen Y."/>
            <person name="Copetti D."/>
            <person name="Kolliker R."/>
            <person name="Studer B."/>
        </authorList>
    </citation>
    <scope>NUCLEOTIDE SEQUENCE</scope>
    <source>
        <strain evidence="10">02402/16</strain>
        <tissue evidence="10">Leaf</tissue>
    </source>
</reference>
<name>A0AAD8VQ15_LOLMU</name>
<evidence type="ECO:0000256" key="8">
    <source>
        <dbReference type="SAM" id="MobiDB-lite"/>
    </source>
</evidence>
<dbReference type="FunFam" id="1.25.40.430:FF:000004">
    <property type="entry name" value="Mitotic spindle checkpoint protein BUBR1"/>
    <property type="match status" value="1"/>
</dbReference>
<comment type="subcellular location">
    <subcellularLocation>
        <location evidence="2">Chromosome</location>
        <location evidence="2">Centromere</location>
        <location evidence="2">Kinetochore</location>
    </subcellularLocation>
    <subcellularLocation>
        <location evidence="1">Nucleus</location>
    </subcellularLocation>
</comment>
<dbReference type="GO" id="GO:0004672">
    <property type="term" value="F:protein kinase activity"/>
    <property type="evidence" value="ECO:0007669"/>
    <property type="project" value="TreeGrafter"/>
</dbReference>
<keyword evidence="11" id="KW-1185">Reference proteome</keyword>
<feature type="domain" description="BUB1 N-terminal" evidence="9">
    <location>
        <begin position="77"/>
        <end position="235"/>
    </location>
</feature>
<evidence type="ECO:0000256" key="6">
    <source>
        <dbReference type="ARBA" id="ARBA00023306"/>
    </source>
</evidence>
<gene>
    <name evidence="10" type="ORF">QYE76_021269</name>
</gene>
<feature type="region of interest" description="Disordered" evidence="8">
    <location>
        <begin position="215"/>
        <end position="250"/>
    </location>
</feature>